<evidence type="ECO:0000313" key="3">
    <source>
        <dbReference type="EMBL" id="TKF26656.1"/>
    </source>
</evidence>
<dbReference type="AlphaFoldDB" id="A0A4U1YBP0"/>
<dbReference type="EMBL" id="SYUV01000082">
    <property type="protein sequence ID" value="TKF26656.1"/>
    <property type="molecule type" value="Genomic_DNA"/>
</dbReference>
<keyword evidence="1" id="KW-1133">Transmembrane helix</keyword>
<evidence type="ECO:0000256" key="1">
    <source>
        <dbReference type="SAM" id="Phobius"/>
    </source>
</evidence>
<feature type="transmembrane region" description="Helical" evidence="1">
    <location>
        <begin position="29"/>
        <end position="44"/>
    </location>
</feature>
<evidence type="ECO:0000313" key="2">
    <source>
        <dbReference type="EMBL" id="TKF24030.1"/>
    </source>
</evidence>
<sequence length="107" mass="11858">MIEIIVLIVLVSFYFCVEGSDTSPKEASVAIGLYGIYLVVYLLTEPFPAATSKYMGQLYGFLPALSFGAILFPHFNKSAPEVVTKTIGWAGLTTTLLILSYFKFFVW</sequence>
<dbReference type="EMBL" id="SYUV01000141">
    <property type="protein sequence ID" value="TKF24030.1"/>
    <property type="molecule type" value="Genomic_DNA"/>
</dbReference>
<dbReference type="RefSeq" id="WP_136981287.1">
    <property type="nucleotide sequence ID" value="NZ_JBFRRD010000126.1"/>
</dbReference>
<proteinExistence type="predicted"/>
<keyword evidence="1" id="KW-0812">Transmembrane</keyword>
<organism evidence="2 4">
    <name type="scientific">Vibrio kanaloae</name>
    <dbReference type="NCBI Taxonomy" id="170673"/>
    <lineage>
        <taxon>Bacteria</taxon>
        <taxon>Pseudomonadati</taxon>
        <taxon>Pseudomonadota</taxon>
        <taxon>Gammaproteobacteria</taxon>
        <taxon>Vibrionales</taxon>
        <taxon>Vibrionaceae</taxon>
        <taxon>Vibrio</taxon>
    </lineage>
</organism>
<gene>
    <name evidence="3" type="ORF">FCV50_20810</name>
    <name evidence="2" type="ORF">FCV50_23170</name>
</gene>
<name>A0A4U1YBP0_9VIBR</name>
<feature type="transmembrane region" description="Helical" evidence="1">
    <location>
        <begin position="87"/>
        <end position="106"/>
    </location>
</feature>
<dbReference type="Proteomes" id="UP000307574">
    <property type="component" value="Unassembled WGS sequence"/>
</dbReference>
<protein>
    <submittedName>
        <fullName evidence="2">Uncharacterized protein</fullName>
    </submittedName>
</protein>
<accession>A0A4U1YBP0</accession>
<evidence type="ECO:0000313" key="4">
    <source>
        <dbReference type="Proteomes" id="UP000307574"/>
    </source>
</evidence>
<comment type="caution">
    <text evidence="2">The sequence shown here is derived from an EMBL/GenBank/DDBJ whole genome shotgun (WGS) entry which is preliminary data.</text>
</comment>
<feature type="transmembrane region" description="Helical" evidence="1">
    <location>
        <begin position="56"/>
        <end position="75"/>
    </location>
</feature>
<keyword evidence="1" id="KW-0472">Membrane</keyword>
<reference evidence="2 4" key="1">
    <citation type="submission" date="2019-04" db="EMBL/GenBank/DDBJ databases">
        <title>A reverse ecology approach based on a biological definition of microbial populations.</title>
        <authorList>
            <person name="Arevalo P."/>
            <person name="Vaninsberghe D."/>
            <person name="Elsherbini J."/>
            <person name="Gore J."/>
            <person name="Polz M."/>
        </authorList>
    </citation>
    <scope>NUCLEOTIDE SEQUENCE [LARGE SCALE GENOMIC DNA]</scope>
    <source>
        <strain evidence="2 4">10N.261.46.F4</strain>
    </source>
</reference>